<accession>A0A9D1GMZ3</accession>
<name>A0A9D1GMZ3_9BACT</name>
<evidence type="ECO:0000313" key="3">
    <source>
        <dbReference type="Proteomes" id="UP000886881"/>
    </source>
</evidence>
<feature type="chain" id="PRO_5038898243" evidence="1">
    <location>
        <begin position="21"/>
        <end position="452"/>
    </location>
</feature>
<dbReference type="InterPro" id="IPR010870">
    <property type="entry name" value="Porin_O/P"/>
</dbReference>
<protein>
    <submittedName>
        <fullName evidence="2">Porin</fullName>
    </submittedName>
</protein>
<evidence type="ECO:0000256" key="1">
    <source>
        <dbReference type="SAM" id="SignalP"/>
    </source>
</evidence>
<dbReference type="AlphaFoldDB" id="A0A9D1GMZ3"/>
<dbReference type="Pfam" id="PF07396">
    <property type="entry name" value="Porin_O_P"/>
    <property type="match status" value="1"/>
</dbReference>
<gene>
    <name evidence="2" type="ORF">IAC35_04885</name>
</gene>
<sequence length="452" mass="50759">MKKLLLMTAVCCLGLAAASAQETDVNQYGQVVNVTPLNAEMQDGILVIKSKDSAYKVWFDIRVQGDAAVYFGQNKDYDPIGNGMSLRRTRFAVKAQLDENWYGEFDTDWTSGLPEIKDAYIAFNGVPGLEIQAGNFKENFSIQRNNTSRYLQFMERPMVTALAPSRHLGLNVTWSQPLYWLSGGVFGPELKSSEEQTYMEDNNKDYGRSEGLSYTLKGVLRPMYKSKNGALHIGAAFSYRNPKTTNTDGYAVARYSSRNSTNINRKKYLDTDDMPGMDHEIAWTVELAGHWKGLRYETAYLARTAYFDPTVNDIVPQKADGWYAQAGILLFGGRQNYDADGAKYTRVTRGRSWGDLELCARYEYCNFNTANYFGGSAEAYTLGLNWYATNNVKIVLNYQFNNNDRYANGKGKLLVGHDAAGNPTSDYTKVVESDGKAGVDYHMIALRFEVAF</sequence>
<keyword evidence="1" id="KW-0732">Signal</keyword>
<evidence type="ECO:0000313" key="2">
    <source>
        <dbReference type="EMBL" id="HIT47175.1"/>
    </source>
</evidence>
<dbReference type="InterPro" id="IPR023614">
    <property type="entry name" value="Porin_dom_sf"/>
</dbReference>
<dbReference type="Proteomes" id="UP000886881">
    <property type="component" value="Unassembled WGS sequence"/>
</dbReference>
<dbReference type="EMBL" id="DVLC01000094">
    <property type="protein sequence ID" value="HIT47175.1"/>
    <property type="molecule type" value="Genomic_DNA"/>
</dbReference>
<proteinExistence type="predicted"/>
<dbReference type="SUPFAM" id="SSF56935">
    <property type="entry name" value="Porins"/>
    <property type="match status" value="1"/>
</dbReference>
<dbReference type="Gene3D" id="2.40.160.10">
    <property type="entry name" value="Porin"/>
    <property type="match status" value="1"/>
</dbReference>
<organism evidence="2 3">
    <name type="scientific">Candidatus Cryptobacteroides merdipullorum</name>
    <dbReference type="NCBI Taxonomy" id="2840771"/>
    <lineage>
        <taxon>Bacteria</taxon>
        <taxon>Pseudomonadati</taxon>
        <taxon>Bacteroidota</taxon>
        <taxon>Bacteroidia</taxon>
        <taxon>Bacteroidales</taxon>
        <taxon>Candidatus Cryptobacteroides</taxon>
    </lineage>
</organism>
<comment type="caution">
    <text evidence="2">The sequence shown here is derived from an EMBL/GenBank/DDBJ whole genome shotgun (WGS) entry which is preliminary data.</text>
</comment>
<feature type="signal peptide" evidence="1">
    <location>
        <begin position="1"/>
        <end position="20"/>
    </location>
</feature>
<reference evidence="2" key="2">
    <citation type="journal article" date="2021" name="PeerJ">
        <title>Extensive microbial diversity within the chicken gut microbiome revealed by metagenomics and culture.</title>
        <authorList>
            <person name="Gilroy R."/>
            <person name="Ravi A."/>
            <person name="Getino M."/>
            <person name="Pursley I."/>
            <person name="Horton D.L."/>
            <person name="Alikhan N.F."/>
            <person name="Baker D."/>
            <person name="Gharbi K."/>
            <person name="Hall N."/>
            <person name="Watson M."/>
            <person name="Adriaenssens E.M."/>
            <person name="Foster-Nyarko E."/>
            <person name="Jarju S."/>
            <person name="Secka A."/>
            <person name="Antonio M."/>
            <person name="Oren A."/>
            <person name="Chaudhuri R.R."/>
            <person name="La Ragione R."/>
            <person name="Hildebrand F."/>
            <person name="Pallen M.J."/>
        </authorList>
    </citation>
    <scope>NUCLEOTIDE SEQUENCE</scope>
    <source>
        <strain evidence="2">ChiHecec2B26-709</strain>
    </source>
</reference>
<reference evidence="2" key="1">
    <citation type="submission" date="2020-10" db="EMBL/GenBank/DDBJ databases">
        <authorList>
            <person name="Gilroy R."/>
        </authorList>
    </citation>
    <scope>NUCLEOTIDE SEQUENCE</scope>
    <source>
        <strain evidence="2">ChiHecec2B26-709</strain>
    </source>
</reference>